<dbReference type="GO" id="GO:0006790">
    <property type="term" value="P:sulfur compound metabolic process"/>
    <property type="evidence" value="ECO:0007669"/>
    <property type="project" value="TreeGrafter"/>
</dbReference>
<feature type="transmembrane region" description="Helical" evidence="2">
    <location>
        <begin position="175"/>
        <end position="197"/>
    </location>
</feature>
<dbReference type="Pfam" id="PF00174">
    <property type="entry name" value="Oxidored_molyb"/>
    <property type="match status" value="1"/>
</dbReference>
<keyword evidence="2" id="KW-0472">Membrane</keyword>
<keyword evidence="2" id="KW-1133">Transmembrane helix</keyword>
<evidence type="ECO:0000313" key="5">
    <source>
        <dbReference type="Proteomes" id="UP000516957"/>
    </source>
</evidence>
<feature type="domain" description="Oxidoreductase molybdopterin-binding" evidence="3">
    <location>
        <begin position="249"/>
        <end position="395"/>
    </location>
</feature>
<dbReference type="SUPFAM" id="SSF81296">
    <property type="entry name" value="E set domains"/>
    <property type="match status" value="1"/>
</dbReference>
<keyword evidence="5" id="KW-1185">Reference proteome</keyword>
<feature type="compositionally biased region" description="Low complexity" evidence="1">
    <location>
        <begin position="520"/>
        <end position="530"/>
    </location>
</feature>
<dbReference type="GO" id="GO:0008482">
    <property type="term" value="F:sulfite oxidase activity"/>
    <property type="evidence" value="ECO:0007669"/>
    <property type="project" value="TreeGrafter"/>
</dbReference>
<gene>
    <name evidence="4" type="ORF">BKA08_001922</name>
</gene>
<accession>A0A7Y9JSF7</accession>
<reference evidence="4 5" key="1">
    <citation type="submission" date="2020-07" db="EMBL/GenBank/DDBJ databases">
        <title>Sequencing the genomes of 1000 actinobacteria strains.</title>
        <authorList>
            <person name="Klenk H.-P."/>
        </authorList>
    </citation>
    <scope>NUCLEOTIDE SEQUENCE [LARGE SCALE GENOMIC DNA]</scope>
    <source>
        <strain evidence="4 5">DSM 18965</strain>
    </source>
</reference>
<evidence type="ECO:0000259" key="3">
    <source>
        <dbReference type="Pfam" id="PF00174"/>
    </source>
</evidence>
<sequence>MDGRAGMWRLAGLVAGLTGLATSYTAAMVLTIRESPVVAIAEAVIRLTPGPVADFVIRFFGASNKALLLVMIFLIVSLVFAALGTAARTRWWAPLAGYSVLALLTAAAVLLQRGSGPVDLLPVVIGYLTWLVVLALLVTPLRRAERAAREPARPAVPTDVPPVGSPAAAQGRRAFLVRALLVGGAAVVVAGAGKVLGSGRRAVEETRRLLRIEGAGQTPPPRGSSLGVDDIASWQTPNDEFYLIHTALVVPAIAPVDWRLRIHGLVEREIELTYDDLLARERTEAWVTLNCVSNPVGGDLVGNALWTGVLTSELLAEAGVLPGADAVLQTSEDGWTCGTPLEALTDDRGAMLAVAMNGEALPIEHGFPVRTLVPGLYGYVSATKWVVDLEVTRFADFSAYWTQRGWGERGPVKIASRIDVPRSGESVPAGNVAFGGVAWMQGTGISAVEFSVDGGPWVPADLGRVPSADTWVQWAGTTEVAPGDHLVRVRATDSAGNVQTDVERDVLPDGATGLDEVDFTTTDTTDTAAG</sequence>
<dbReference type="Gene3D" id="3.90.420.10">
    <property type="entry name" value="Oxidoreductase, molybdopterin-binding domain"/>
    <property type="match status" value="1"/>
</dbReference>
<feature type="transmembrane region" description="Helical" evidence="2">
    <location>
        <begin position="120"/>
        <end position="139"/>
    </location>
</feature>
<protein>
    <submittedName>
        <fullName evidence="4">DMSO/TMAO reductase YedYZ molybdopterin-dependent catalytic subunit</fullName>
    </submittedName>
</protein>
<dbReference type="InterPro" id="IPR014756">
    <property type="entry name" value="Ig_E-set"/>
</dbReference>
<organism evidence="4 5">
    <name type="scientific">Nocardioides marinisabuli</name>
    <dbReference type="NCBI Taxonomy" id="419476"/>
    <lineage>
        <taxon>Bacteria</taxon>
        <taxon>Bacillati</taxon>
        <taxon>Actinomycetota</taxon>
        <taxon>Actinomycetes</taxon>
        <taxon>Propionibacteriales</taxon>
        <taxon>Nocardioidaceae</taxon>
        <taxon>Nocardioides</taxon>
    </lineage>
</organism>
<dbReference type="Proteomes" id="UP000516957">
    <property type="component" value="Unassembled WGS sequence"/>
</dbReference>
<dbReference type="SUPFAM" id="SSF56524">
    <property type="entry name" value="Oxidoreductase molybdopterin-binding domain"/>
    <property type="match status" value="1"/>
</dbReference>
<dbReference type="GO" id="GO:0043546">
    <property type="term" value="F:molybdopterin cofactor binding"/>
    <property type="evidence" value="ECO:0007669"/>
    <property type="project" value="TreeGrafter"/>
</dbReference>
<dbReference type="GO" id="GO:0020037">
    <property type="term" value="F:heme binding"/>
    <property type="evidence" value="ECO:0007669"/>
    <property type="project" value="TreeGrafter"/>
</dbReference>
<dbReference type="Gene3D" id="2.60.40.650">
    <property type="match status" value="1"/>
</dbReference>
<dbReference type="EMBL" id="JACCBE010000001">
    <property type="protein sequence ID" value="NYD57684.1"/>
    <property type="molecule type" value="Genomic_DNA"/>
</dbReference>
<name>A0A7Y9JSF7_9ACTN</name>
<comment type="caution">
    <text evidence="4">The sequence shown here is derived from an EMBL/GenBank/DDBJ whole genome shotgun (WGS) entry which is preliminary data.</text>
</comment>
<evidence type="ECO:0000256" key="1">
    <source>
        <dbReference type="SAM" id="MobiDB-lite"/>
    </source>
</evidence>
<dbReference type="InterPro" id="IPR036374">
    <property type="entry name" value="OxRdtase_Mopterin-bd_sf"/>
</dbReference>
<keyword evidence="2" id="KW-0812">Transmembrane</keyword>
<dbReference type="PANTHER" id="PTHR19372:SF7">
    <property type="entry name" value="SULFITE OXIDASE, MITOCHONDRIAL"/>
    <property type="match status" value="1"/>
</dbReference>
<feature type="transmembrane region" description="Helical" evidence="2">
    <location>
        <begin position="55"/>
        <end position="83"/>
    </location>
</feature>
<evidence type="ECO:0000256" key="2">
    <source>
        <dbReference type="SAM" id="Phobius"/>
    </source>
</evidence>
<proteinExistence type="predicted"/>
<evidence type="ECO:0000313" key="4">
    <source>
        <dbReference type="EMBL" id="NYD57684.1"/>
    </source>
</evidence>
<dbReference type="RefSeq" id="WP_258016864.1">
    <property type="nucleotide sequence ID" value="NZ_CP059163.1"/>
</dbReference>
<dbReference type="PANTHER" id="PTHR19372">
    <property type="entry name" value="SULFITE REDUCTASE"/>
    <property type="match status" value="1"/>
</dbReference>
<feature type="region of interest" description="Disordered" evidence="1">
    <location>
        <begin position="510"/>
        <end position="530"/>
    </location>
</feature>
<dbReference type="InterPro" id="IPR000572">
    <property type="entry name" value="OxRdtase_Mopterin-bd_dom"/>
</dbReference>
<dbReference type="AlphaFoldDB" id="A0A7Y9JSF7"/>
<feature type="transmembrane region" description="Helical" evidence="2">
    <location>
        <begin position="95"/>
        <end position="114"/>
    </location>
</feature>